<sequence length="225" mass="24584">MEDVAFVVPVYNEETVIGSVIESVLETCPHVVCVNDGSSDASADRILEAGGYLVNHPINMGQGAALQTGIEFARLLPGVTRFVTFDADGQHRVEDAVRMLRVLDTTDVDIVLGSRFLGEAIGATRFKRLLLKAAVRFSNMTSGIRLTDAHNGLRVFNRHVADTLRITAPDMTHASEIIELIARNKYRFVEVAVTIDYSDYSVAKGQPAVNAVNIAVDTLLRKVSR</sequence>
<comment type="similarity">
    <text evidence="1">Belongs to the glycosyltransferase 2 family.</text>
</comment>
<evidence type="ECO:0000256" key="1">
    <source>
        <dbReference type="ARBA" id="ARBA00006739"/>
    </source>
</evidence>
<dbReference type="CDD" id="cd04179">
    <property type="entry name" value="DPM_DPG-synthase_like"/>
    <property type="match status" value="1"/>
</dbReference>
<dbReference type="InterPro" id="IPR050256">
    <property type="entry name" value="Glycosyltransferase_2"/>
</dbReference>
<gene>
    <name evidence="3" type="ORF">L2K70_05285</name>
</gene>
<comment type="caution">
    <text evidence="3">The sequence shown here is derived from an EMBL/GenBank/DDBJ whole genome shotgun (WGS) entry which is preliminary data.</text>
</comment>
<organism evidence="3 4">
    <name type="scientific">Nocardioides potassii</name>
    <dbReference type="NCBI Taxonomy" id="2911371"/>
    <lineage>
        <taxon>Bacteria</taxon>
        <taxon>Bacillati</taxon>
        <taxon>Actinomycetota</taxon>
        <taxon>Actinomycetes</taxon>
        <taxon>Propionibacteriales</taxon>
        <taxon>Nocardioidaceae</taxon>
        <taxon>Nocardioides</taxon>
    </lineage>
</organism>
<dbReference type="Proteomes" id="UP001201161">
    <property type="component" value="Unassembled WGS sequence"/>
</dbReference>
<protein>
    <submittedName>
        <fullName evidence="3">Glycosyltransferase family 2 protein</fullName>
    </submittedName>
</protein>
<name>A0ABS9H9K3_9ACTN</name>
<dbReference type="PANTHER" id="PTHR48090:SF7">
    <property type="entry name" value="RFBJ PROTEIN"/>
    <property type="match status" value="1"/>
</dbReference>
<accession>A0ABS9H9K3</accession>
<evidence type="ECO:0000313" key="3">
    <source>
        <dbReference type="EMBL" id="MCF6377008.1"/>
    </source>
</evidence>
<dbReference type="InterPro" id="IPR001173">
    <property type="entry name" value="Glyco_trans_2-like"/>
</dbReference>
<dbReference type="Pfam" id="PF00535">
    <property type="entry name" value="Glycos_transf_2"/>
    <property type="match status" value="1"/>
</dbReference>
<keyword evidence="4" id="KW-1185">Reference proteome</keyword>
<evidence type="ECO:0000259" key="2">
    <source>
        <dbReference type="Pfam" id="PF00535"/>
    </source>
</evidence>
<dbReference type="Gene3D" id="3.90.550.10">
    <property type="entry name" value="Spore Coat Polysaccharide Biosynthesis Protein SpsA, Chain A"/>
    <property type="match status" value="1"/>
</dbReference>
<dbReference type="SUPFAM" id="SSF53448">
    <property type="entry name" value="Nucleotide-diphospho-sugar transferases"/>
    <property type="match status" value="1"/>
</dbReference>
<dbReference type="RefSeq" id="WP_236400053.1">
    <property type="nucleotide sequence ID" value="NZ_JAKJHZ010000005.1"/>
</dbReference>
<feature type="domain" description="Glycosyltransferase 2-like" evidence="2">
    <location>
        <begin position="6"/>
        <end position="161"/>
    </location>
</feature>
<proteinExistence type="inferred from homology"/>
<dbReference type="InterPro" id="IPR029044">
    <property type="entry name" value="Nucleotide-diphossugar_trans"/>
</dbReference>
<evidence type="ECO:0000313" key="4">
    <source>
        <dbReference type="Proteomes" id="UP001201161"/>
    </source>
</evidence>
<reference evidence="3 4" key="1">
    <citation type="submission" date="2022-01" db="EMBL/GenBank/DDBJ databases">
        <title>Nocardioides sp. nov., an actinomycete isolated from mining soil.</title>
        <authorList>
            <person name="Liu L."/>
        </authorList>
    </citation>
    <scope>NUCLEOTIDE SEQUENCE [LARGE SCALE GENOMIC DNA]</scope>
    <source>
        <strain evidence="3 4">KLBMP 9356</strain>
    </source>
</reference>
<dbReference type="EMBL" id="JAKJHZ010000005">
    <property type="protein sequence ID" value="MCF6377008.1"/>
    <property type="molecule type" value="Genomic_DNA"/>
</dbReference>
<dbReference type="PANTHER" id="PTHR48090">
    <property type="entry name" value="UNDECAPRENYL-PHOSPHATE 4-DEOXY-4-FORMAMIDO-L-ARABINOSE TRANSFERASE-RELATED"/>
    <property type="match status" value="1"/>
</dbReference>